<keyword evidence="2" id="KW-1185">Reference proteome</keyword>
<proteinExistence type="predicted"/>
<gene>
    <name evidence="1" type="ORF">J2Z65_000895</name>
</gene>
<dbReference type="EMBL" id="JAGGKV010000002">
    <property type="protein sequence ID" value="MBP1961697.1"/>
    <property type="molecule type" value="Genomic_DNA"/>
</dbReference>
<evidence type="ECO:0000313" key="1">
    <source>
        <dbReference type="EMBL" id="MBP1961697.1"/>
    </source>
</evidence>
<name>A0ABS4HSU7_9BACL</name>
<reference evidence="1 2" key="1">
    <citation type="submission" date="2021-03" db="EMBL/GenBank/DDBJ databases">
        <title>Genomic Encyclopedia of Type Strains, Phase IV (KMG-IV): sequencing the most valuable type-strain genomes for metagenomic binning, comparative biology and taxonomic classification.</title>
        <authorList>
            <person name="Goeker M."/>
        </authorList>
    </citation>
    <scope>NUCLEOTIDE SEQUENCE [LARGE SCALE GENOMIC DNA]</scope>
    <source>
        <strain evidence="1 2">DSM 24950</strain>
    </source>
</reference>
<dbReference type="Proteomes" id="UP001519344">
    <property type="component" value="Unassembled WGS sequence"/>
</dbReference>
<organism evidence="1 2">
    <name type="scientific">Paenibacillus aceris</name>
    <dbReference type="NCBI Taxonomy" id="869555"/>
    <lineage>
        <taxon>Bacteria</taxon>
        <taxon>Bacillati</taxon>
        <taxon>Bacillota</taxon>
        <taxon>Bacilli</taxon>
        <taxon>Bacillales</taxon>
        <taxon>Paenibacillaceae</taxon>
        <taxon>Paenibacillus</taxon>
    </lineage>
</organism>
<evidence type="ECO:0000313" key="2">
    <source>
        <dbReference type="Proteomes" id="UP001519344"/>
    </source>
</evidence>
<protein>
    <submittedName>
        <fullName evidence="1">Uncharacterized protein</fullName>
    </submittedName>
</protein>
<accession>A0ABS4HSU7</accession>
<comment type="caution">
    <text evidence="1">The sequence shown here is derived from an EMBL/GenBank/DDBJ whole genome shotgun (WGS) entry which is preliminary data.</text>
</comment>
<sequence>MIIGTVKAERCRVKDNLHQGKLLLNPQRSEEMCRRVINVV</sequence>